<reference evidence="1" key="1">
    <citation type="journal article" date="2021" name="Vet Sci">
        <title>O-Serogroups and Pathovirotypes of Escherichia coli Isolated from Post-Weaning Piglets Showing Diarrhoea and/or Oedema in South Korea.</title>
        <authorList>
            <person name="Byun J.W."/>
            <person name="Moon B.Y."/>
            <person name="Do K.H."/>
            <person name="Lee K."/>
            <person name="Lee H.Y."/>
            <person name="Kim W.I."/>
            <person name="So B."/>
            <person name="Lee W.K."/>
        </authorList>
    </citation>
    <scope>NUCLEOTIDE SEQUENCE</scope>
    <source>
        <strain evidence="1">84/14</strain>
    </source>
</reference>
<dbReference type="AlphaFoldDB" id="A0A9Q4H813"/>
<dbReference type="RefSeq" id="WP_267992261.1">
    <property type="nucleotide sequence ID" value="NZ_JAPQFC010001019.1"/>
</dbReference>
<accession>A0A9Q4H813</accession>
<gene>
    <name evidence="1" type="ORF">OYG11_12320</name>
</gene>
<comment type="caution">
    <text evidence="1">The sequence shown here is derived from an EMBL/GenBank/DDBJ whole genome shotgun (WGS) entry which is preliminary data.</text>
</comment>
<feature type="non-terminal residue" evidence="1">
    <location>
        <position position="76"/>
    </location>
</feature>
<reference evidence="1" key="2">
    <citation type="submission" date="2022-12" db="EMBL/GenBank/DDBJ databases">
        <authorList>
            <person name="Kardos G."/>
            <person name="Sarkozi R."/>
            <person name="Laczko L."/>
            <person name="Marton S."/>
            <person name="Makrai L."/>
            <person name="Banyai K."/>
            <person name="Fodor L."/>
        </authorList>
    </citation>
    <scope>NUCLEOTIDE SEQUENCE</scope>
    <source>
        <strain evidence="1">84/14</strain>
    </source>
</reference>
<dbReference type="Proteomes" id="UP001077788">
    <property type="component" value="Unassembled WGS sequence"/>
</dbReference>
<dbReference type="EMBL" id="JAPQFC010001019">
    <property type="protein sequence ID" value="MCY6524984.1"/>
    <property type="molecule type" value="Genomic_DNA"/>
</dbReference>
<name>A0A9Q4H813_ACTPL</name>
<organism evidence="1 2">
    <name type="scientific">Actinobacillus pleuropneumoniae</name>
    <name type="common">Haemophilus pleuropneumoniae</name>
    <dbReference type="NCBI Taxonomy" id="715"/>
    <lineage>
        <taxon>Bacteria</taxon>
        <taxon>Pseudomonadati</taxon>
        <taxon>Pseudomonadota</taxon>
        <taxon>Gammaproteobacteria</taxon>
        <taxon>Pasteurellales</taxon>
        <taxon>Pasteurellaceae</taxon>
        <taxon>Actinobacillus</taxon>
    </lineage>
</organism>
<proteinExistence type="predicted"/>
<protein>
    <submittedName>
        <fullName evidence="1">Uncharacterized protein</fullName>
    </submittedName>
</protein>
<evidence type="ECO:0000313" key="2">
    <source>
        <dbReference type="Proteomes" id="UP001077788"/>
    </source>
</evidence>
<sequence length="76" mass="8250">GLVKDSGLLGTFSFPPPNVSPSTATIHMISSDTIVYDDPWIVPSESEMDSFGDAMHLIPYEIAYQVVQLFSDPSST</sequence>
<feature type="non-terminal residue" evidence="1">
    <location>
        <position position="1"/>
    </location>
</feature>
<evidence type="ECO:0000313" key="1">
    <source>
        <dbReference type="EMBL" id="MCY6524984.1"/>
    </source>
</evidence>